<comment type="similarity">
    <text evidence="1">Belongs to the universal ribosomal protein uS13 family.</text>
</comment>
<dbReference type="InterPro" id="IPR027437">
    <property type="entry name" value="Rbsml_uS13_C"/>
</dbReference>
<name>A0A2B7Y2I8_9EURO</name>
<dbReference type="GO" id="GO:0003735">
    <property type="term" value="F:structural constituent of ribosome"/>
    <property type="evidence" value="ECO:0007669"/>
    <property type="project" value="InterPro"/>
</dbReference>
<protein>
    <recommendedName>
        <fullName evidence="7">30S ribosomal protein S13</fullName>
    </recommendedName>
</protein>
<keyword evidence="6" id="KW-1185">Reference proteome</keyword>
<feature type="compositionally biased region" description="Low complexity" evidence="4">
    <location>
        <begin position="53"/>
        <end position="66"/>
    </location>
</feature>
<evidence type="ECO:0000256" key="3">
    <source>
        <dbReference type="ARBA" id="ARBA00023274"/>
    </source>
</evidence>
<dbReference type="EMBL" id="PDNB01000023">
    <property type="protein sequence ID" value="PGH15696.1"/>
    <property type="molecule type" value="Genomic_DNA"/>
</dbReference>
<proteinExistence type="inferred from homology"/>
<dbReference type="SUPFAM" id="SSF46946">
    <property type="entry name" value="S13-like H2TH domain"/>
    <property type="match status" value="1"/>
</dbReference>
<dbReference type="GO" id="GO:0006412">
    <property type="term" value="P:translation"/>
    <property type="evidence" value="ECO:0007669"/>
    <property type="project" value="InterPro"/>
</dbReference>
<gene>
    <name evidence="5" type="ORF">AJ79_02290</name>
</gene>
<dbReference type="InterPro" id="IPR001892">
    <property type="entry name" value="Ribosomal_uS13"/>
</dbReference>
<reference evidence="5 6" key="1">
    <citation type="submission" date="2017-10" db="EMBL/GenBank/DDBJ databases">
        <title>Comparative genomics in systemic dimorphic fungi from Ajellomycetaceae.</title>
        <authorList>
            <person name="Munoz J.F."/>
            <person name="Mcewen J.G."/>
            <person name="Clay O.K."/>
            <person name="Cuomo C.A."/>
        </authorList>
    </citation>
    <scope>NUCLEOTIDE SEQUENCE [LARGE SCALE GENOMIC DNA]</scope>
    <source>
        <strain evidence="5 6">UAMH5409</strain>
    </source>
</reference>
<dbReference type="PANTHER" id="PTHR10871:SF1">
    <property type="entry name" value="SMALL RIBOSOMAL SUBUNIT PROTEIN US13M"/>
    <property type="match status" value="1"/>
</dbReference>
<evidence type="ECO:0008006" key="7">
    <source>
        <dbReference type="Google" id="ProtNLM"/>
    </source>
</evidence>
<dbReference type="OrthoDB" id="525520at2759"/>
<feature type="compositionally biased region" description="Basic residues" evidence="4">
    <location>
        <begin position="1"/>
        <end position="10"/>
    </location>
</feature>
<evidence type="ECO:0000256" key="2">
    <source>
        <dbReference type="ARBA" id="ARBA00022980"/>
    </source>
</evidence>
<sequence length="208" mass="23242">MWPKHPHARRPNVVPAIRIIDPSPAKDITTEKETSRCRHRRIPPADSPQPRWSSFSASTSPSASSSRQANGPGHSKNHPENSFGEPPYVSNTSRFVGQQQALQSFFGIGPQTCGKIMSRFYVHETAKISDLGNKQVLSLTAALSEMKIENDLRRQILDDIRRLKDTGTVRGRRHALGLPVRGQNTRSQIKTAIKLNKLDRRLGLKGPR</sequence>
<feature type="region of interest" description="Disordered" evidence="4">
    <location>
        <begin position="1"/>
        <end position="91"/>
    </location>
</feature>
<dbReference type="AlphaFoldDB" id="A0A2B7Y2I8"/>
<dbReference type="GO" id="GO:0015935">
    <property type="term" value="C:small ribosomal subunit"/>
    <property type="evidence" value="ECO:0007669"/>
    <property type="project" value="TreeGrafter"/>
</dbReference>
<evidence type="ECO:0000313" key="6">
    <source>
        <dbReference type="Proteomes" id="UP000223968"/>
    </source>
</evidence>
<evidence type="ECO:0000256" key="4">
    <source>
        <dbReference type="SAM" id="MobiDB-lite"/>
    </source>
</evidence>
<dbReference type="InterPro" id="IPR010979">
    <property type="entry name" value="Ribosomal_uS13-like_H2TH"/>
</dbReference>
<dbReference type="GO" id="GO:0005739">
    <property type="term" value="C:mitochondrion"/>
    <property type="evidence" value="ECO:0007669"/>
    <property type="project" value="TreeGrafter"/>
</dbReference>
<dbReference type="PANTHER" id="PTHR10871">
    <property type="entry name" value="30S RIBOSOMAL PROTEIN S13/40S RIBOSOMAL PROTEIN S18"/>
    <property type="match status" value="1"/>
</dbReference>
<comment type="caution">
    <text evidence="5">The sequence shown here is derived from an EMBL/GenBank/DDBJ whole genome shotgun (WGS) entry which is preliminary data.</text>
</comment>
<dbReference type="GO" id="GO:0003723">
    <property type="term" value="F:RNA binding"/>
    <property type="evidence" value="ECO:0007669"/>
    <property type="project" value="InterPro"/>
</dbReference>
<dbReference type="Gene3D" id="4.10.910.10">
    <property type="entry name" value="30s ribosomal protein s13, domain 2"/>
    <property type="match status" value="1"/>
</dbReference>
<dbReference type="Proteomes" id="UP000223968">
    <property type="component" value="Unassembled WGS sequence"/>
</dbReference>
<accession>A0A2B7Y2I8</accession>
<dbReference type="InterPro" id="IPR018269">
    <property type="entry name" value="Ribosomal_uS13_CS"/>
</dbReference>
<dbReference type="Gene3D" id="1.10.8.50">
    <property type="match status" value="1"/>
</dbReference>
<dbReference type="Pfam" id="PF00416">
    <property type="entry name" value="Ribosomal_S13"/>
    <property type="match status" value="1"/>
</dbReference>
<organism evidence="5 6">
    <name type="scientific">Helicocarpus griseus UAMH5409</name>
    <dbReference type="NCBI Taxonomy" id="1447875"/>
    <lineage>
        <taxon>Eukaryota</taxon>
        <taxon>Fungi</taxon>
        <taxon>Dikarya</taxon>
        <taxon>Ascomycota</taxon>
        <taxon>Pezizomycotina</taxon>
        <taxon>Eurotiomycetes</taxon>
        <taxon>Eurotiomycetidae</taxon>
        <taxon>Onygenales</taxon>
        <taxon>Ajellomycetaceae</taxon>
        <taxon>Helicocarpus</taxon>
    </lineage>
</organism>
<evidence type="ECO:0000313" key="5">
    <source>
        <dbReference type="EMBL" id="PGH15696.1"/>
    </source>
</evidence>
<dbReference type="PROSITE" id="PS50159">
    <property type="entry name" value="RIBOSOMAL_S13_2"/>
    <property type="match status" value="1"/>
</dbReference>
<keyword evidence="2" id="KW-0689">Ribosomal protein</keyword>
<evidence type="ECO:0000256" key="1">
    <source>
        <dbReference type="ARBA" id="ARBA00008080"/>
    </source>
</evidence>
<dbReference type="PROSITE" id="PS00646">
    <property type="entry name" value="RIBOSOMAL_S13_1"/>
    <property type="match status" value="1"/>
</dbReference>
<keyword evidence="3" id="KW-0687">Ribonucleoprotein</keyword>
<dbReference type="STRING" id="1447875.A0A2B7Y2I8"/>